<evidence type="ECO:0000313" key="6">
    <source>
        <dbReference type="EMBL" id="EMA15948.1"/>
    </source>
</evidence>
<comment type="similarity">
    <text evidence="1">Belongs to the glycosyltransferase 2 family.</text>
</comment>
<dbReference type="PANTHER" id="PTHR43685:SF5">
    <property type="entry name" value="GLYCOSYLTRANSFERASE EPSE-RELATED"/>
    <property type="match status" value="1"/>
</dbReference>
<gene>
    <name evidence="6" type="ORF">C442_18439</name>
</gene>
<dbReference type="PANTHER" id="PTHR43685">
    <property type="entry name" value="GLYCOSYLTRANSFERASE"/>
    <property type="match status" value="1"/>
</dbReference>
<dbReference type="InterPro" id="IPR029044">
    <property type="entry name" value="Nucleotide-diphossugar_trans"/>
</dbReference>
<keyword evidence="3 6" id="KW-0808">Transferase</keyword>
<keyword evidence="7" id="KW-1185">Reference proteome</keyword>
<sequence>MVNISVVLPTYGGDDPDALREAIESIVSQTRVPDELVIVRDGPVPETNQTIIDNFESKYSFVRHVPLAENQGRALARKVGVERCQGDVVAMMDADDLCVPTRLERQETYLQNNPEVDVVGAQLLEFDPENGEKLGVRTLPTDHEEIRDLAKTRSPVSQSTVIFKRTAALDIGNYRDVDRMEDYGLWVRMLVNGARFANIPEVLVKARTGEKMYERRAGWEYAREELRLQREFVALGFISPLQALRNVAFRVPIRFVPNAIRAYVYETLFRTEPSVGIPETSTVSVGHETDVSSDETKDR</sequence>
<evidence type="ECO:0000313" key="7">
    <source>
        <dbReference type="Proteomes" id="UP000011623"/>
    </source>
</evidence>
<name>M0K553_9EURY</name>
<dbReference type="InterPro" id="IPR001173">
    <property type="entry name" value="Glyco_trans_2-like"/>
</dbReference>
<protein>
    <submittedName>
        <fullName evidence="6">Family 2 glycosyl transferase</fullName>
    </submittedName>
</protein>
<feature type="region of interest" description="Disordered" evidence="4">
    <location>
        <begin position="279"/>
        <end position="299"/>
    </location>
</feature>
<dbReference type="GO" id="GO:0016757">
    <property type="term" value="F:glycosyltransferase activity"/>
    <property type="evidence" value="ECO:0007669"/>
    <property type="project" value="UniProtKB-KW"/>
</dbReference>
<dbReference type="AlphaFoldDB" id="M0K553"/>
<evidence type="ECO:0000259" key="5">
    <source>
        <dbReference type="Pfam" id="PF00535"/>
    </source>
</evidence>
<keyword evidence="2" id="KW-0328">Glycosyltransferase</keyword>
<comment type="caution">
    <text evidence="6">The sequence shown here is derived from an EMBL/GenBank/DDBJ whole genome shotgun (WGS) entry which is preliminary data.</text>
</comment>
<proteinExistence type="inferred from homology"/>
<dbReference type="Pfam" id="PF00535">
    <property type="entry name" value="Glycos_transf_2"/>
    <property type="match status" value="1"/>
</dbReference>
<dbReference type="PATRIC" id="fig|1227452.3.peg.3669"/>
<feature type="domain" description="Glycosyltransferase 2-like" evidence="5">
    <location>
        <begin position="5"/>
        <end position="161"/>
    </location>
</feature>
<reference evidence="6 7" key="1">
    <citation type="journal article" date="2014" name="PLoS Genet.">
        <title>Phylogenetically driven sequencing of extremely halophilic archaea reveals strategies for static and dynamic osmo-response.</title>
        <authorList>
            <person name="Becker E.A."/>
            <person name="Seitzer P.M."/>
            <person name="Tritt A."/>
            <person name="Larsen D."/>
            <person name="Krusor M."/>
            <person name="Yao A.I."/>
            <person name="Wu D."/>
            <person name="Madern D."/>
            <person name="Eisen J.A."/>
            <person name="Darling A.E."/>
            <person name="Facciotti M.T."/>
        </authorList>
    </citation>
    <scope>NUCLEOTIDE SEQUENCE [LARGE SCALE GENOMIC DNA]</scope>
    <source>
        <strain evidence="6 7">JCM 13557</strain>
    </source>
</reference>
<evidence type="ECO:0000256" key="4">
    <source>
        <dbReference type="SAM" id="MobiDB-lite"/>
    </source>
</evidence>
<dbReference type="Gene3D" id="3.90.550.10">
    <property type="entry name" value="Spore Coat Polysaccharide Biosynthesis Protein SpsA, Chain A"/>
    <property type="match status" value="1"/>
</dbReference>
<dbReference type="EMBL" id="AOLW01000050">
    <property type="protein sequence ID" value="EMA15948.1"/>
    <property type="molecule type" value="Genomic_DNA"/>
</dbReference>
<dbReference type="Proteomes" id="UP000011623">
    <property type="component" value="Unassembled WGS sequence"/>
</dbReference>
<organism evidence="6 7">
    <name type="scientific">Haloarcula amylolytica JCM 13557</name>
    <dbReference type="NCBI Taxonomy" id="1227452"/>
    <lineage>
        <taxon>Archaea</taxon>
        <taxon>Methanobacteriati</taxon>
        <taxon>Methanobacteriota</taxon>
        <taxon>Stenosarchaea group</taxon>
        <taxon>Halobacteria</taxon>
        <taxon>Halobacteriales</taxon>
        <taxon>Haloarculaceae</taxon>
        <taxon>Haloarcula</taxon>
    </lineage>
</organism>
<feature type="compositionally biased region" description="Basic and acidic residues" evidence="4">
    <location>
        <begin position="287"/>
        <end position="299"/>
    </location>
</feature>
<dbReference type="InterPro" id="IPR050834">
    <property type="entry name" value="Glycosyltransf_2"/>
</dbReference>
<dbReference type="SUPFAM" id="SSF53448">
    <property type="entry name" value="Nucleotide-diphospho-sugar transferases"/>
    <property type="match status" value="1"/>
</dbReference>
<evidence type="ECO:0000256" key="2">
    <source>
        <dbReference type="ARBA" id="ARBA00022676"/>
    </source>
</evidence>
<evidence type="ECO:0000256" key="1">
    <source>
        <dbReference type="ARBA" id="ARBA00006739"/>
    </source>
</evidence>
<evidence type="ECO:0000256" key="3">
    <source>
        <dbReference type="ARBA" id="ARBA00022679"/>
    </source>
</evidence>
<accession>M0K553</accession>